<evidence type="ECO:0000313" key="3">
    <source>
        <dbReference type="Proteomes" id="UP000285211"/>
    </source>
</evidence>
<keyword evidence="3" id="KW-1185">Reference proteome</keyword>
<keyword evidence="1" id="KW-0472">Membrane</keyword>
<proteinExistence type="predicted"/>
<dbReference type="RefSeq" id="WP_128194086.1">
    <property type="nucleotide sequence ID" value="NZ_SACJ01000003.1"/>
</dbReference>
<dbReference type="EMBL" id="SACJ01000003">
    <property type="protein sequence ID" value="RVT77449.1"/>
    <property type="molecule type" value="Genomic_DNA"/>
</dbReference>
<organism evidence="2 3">
    <name type="scientific">Flavobacterium sufflavum</name>
    <dbReference type="NCBI Taxonomy" id="1921138"/>
    <lineage>
        <taxon>Bacteria</taxon>
        <taxon>Pseudomonadati</taxon>
        <taxon>Bacteroidota</taxon>
        <taxon>Flavobacteriia</taxon>
        <taxon>Flavobacteriales</taxon>
        <taxon>Flavobacteriaceae</taxon>
        <taxon>Flavobacterium</taxon>
    </lineage>
</organism>
<accession>A0A3S2UKJ1</accession>
<dbReference type="Proteomes" id="UP000285211">
    <property type="component" value="Unassembled WGS sequence"/>
</dbReference>
<evidence type="ECO:0000313" key="2">
    <source>
        <dbReference type="EMBL" id="RVT77449.1"/>
    </source>
</evidence>
<reference evidence="2 3" key="1">
    <citation type="submission" date="2019-01" db="EMBL/GenBank/DDBJ databases">
        <authorList>
            <person name="Chen W.-M."/>
        </authorList>
    </citation>
    <scope>NUCLEOTIDE SEQUENCE [LARGE SCALE GENOMIC DNA]</scope>
    <source>
        <strain evidence="2 3">BBQ-12</strain>
    </source>
</reference>
<evidence type="ECO:0000256" key="1">
    <source>
        <dbReference type="SAM" id="Phobius"/>
    </source>
</evidence>
<keyword evidence="1" id="KW-1133">Transmembrane helix</keyword>
<feature type="transmembrane region" description="Helical" evidence="1">
    <location>
        <begin position="51"/>
        <end position="70"/>
    </location>
</feature>
<gene>
    <name evidence="2" type="ORF">EOD40_06485</name>
</gene>
<dbReference type="AlphaFoldDB" id="A0A3S2UKJ1"/>
<name>A0A3S2UKJ1_9FLAO</name>
<keyword evidence="1" id="KW-0812">Transmembrane</keyword>
<protein>
    <submittedName>
        <fullName evidence="2">Uncharacterized protein</fullName>
    </submittedName>
</protein>
<comment type="caution">
    <text evidence="2">The sequence shown here is derived from an EMBL/GenBank/DDBJ whole genome shotgun (WGS) entry which is preliminary data.</text>
</comment>
<dbReference type="OrthoDB" id="981524at2"/>
<sequence length="140" mass="16043">MKEFKLNTIPKIESGFKTPEDDFFEKFSANLIEQLPKNEPKTISLFQKKKAIIMMVAAIFVLALLIPSIINNASRSNELDPVTLENYLSYQSNMNQYDLINVLDEEDINDISSTTNIALEDKTIEDILISNNNLEHYIIE</sequence>